<name>A0A1I7SLT2_BURXY</name>
<organism evidence="1 2">
    <name type="scientific">Bursaphelenchus xylophilus</name>
    <name type="common">Pinewood nematode worm</name>
    <name type="synonym">Aphelenchoides xylophilus</name>
    <dbReference type="NCBI Taxonomy" id="6326"/>
    <lineage>
        <taxon>Eukaryota</taxon>
        <taxon>Metazoa</taxon>
        <taxon>Ecdysozoa</taxon>
        <taxon>Nematoda</taxon>
        <taxon>Chromadorea</taxon>
        <taxon>Rhabditida</taxon>
        <taxon>Tylenchina</taxon>
        <taxon>Tylenchomorpha</taxon>
        <taxon>Aphelenchoidea</taxon>
        <taxon>Aphelenchoididae</taxon>
        <taxon>Bursaphelenchus</taxon>
    </lineage>
</organism>
<evidence type="ECO:0000313" key="1">
    <source>
        <dbReference type="Proteomes" id="UP000095284"/>
    </source>
</evidence>
<reference evidence="2" key="1">
    <citation type="submission" date="2016-11" db="UniProtKB">
        <authorList>
            <consortium name="WormBaseParasite"/>
        </authorList>
    </citation>
    <scope>IDENTIFICATION</scope>
</reference>
<evidence type="ECO:0000313" key="2">
    <source>
        <dbReference type="WBParaSite" id="BXY_1401500.1"/>
    </source>
</evidence>
<sequence length="175" mass="20042">MAVLLRIRNKPSVMVISKTGRMTGGGHISPIHRPSVPDLNSFSSWSFIWPYIIAFPCLLQKRQQNKGIKTKSWLYSFLLFFPTLEPSISAPKHNFWPREKSLRGQEKTRGRDGRHFLDESREFSPPLIPHSCRGFDPRGRREASALTLFVCYCDHSTGTVRINGRFGRTGRSIQP</sequence>
<dbReference type="Proteomes" id="UP000095284">
    <property type="component" value="Unplaced"/>
</dbReference>
<protein>
    <submittedName>
        <fullName evidence="2">Uncharacterized protein</fullName>
    </submittedName>
</protein>
<dbReference type="AlphaFoldDB" id="A0A1I7SLT2"/>
<dbReference type="WBParaSite" id="BXY_1401500.1">
    <property type="protein sequence ID" value="BXY_1401500.1"/>
    <property type="gene ID" value="BXY_1401500"/>
</dbReference>
<accession>A0A1I7SLT2</accession>
<proteinExistence type="predicted"/>